<feature type="compositionally biased region" description="Pro residues" evidence="1">
    <location>
        <begin position="497"/>
        <end position="523"/>
    </location>
</feature>
<sequence>MATDPTFLLYDSNLGDILRGMQPEGLHASLHQIPIRFGVAMPEPIRARFLANAVLNNDVQVKLAGAIRLALQEGLFRSITDNSRADPALRARVDHVMRRSIPILTKVVVDAIRASMRISSAWRDYRDDSGKELARISVSLAAAGIAAGIAPPTAGVSIGLLIVALGRGVADLSKKFSESYRTADESRLRVIAEIERLAQAYDRGKAVGRLSQIAGAAAHALTVGKIATVVGSDPFPGFTRIKSELNAYKGKLGHLNSHAERLGSQLYQLLQAIEAYRADHGITGTNQSDQSEIGKLERSVVTLLGGEIDGKWKETSGRRHGFRGTTTISGAWKRSRDGLNQLRDVEIRLAALRTQEDRSDSVLIADRSITLLLNLGVALAGYNGAFSVAGGSQSQVQTALRVNPAGPAWQGGAGALALAFFRQFLSVFKDTHALAKELNIITKRPDGSEALLDHVSVQFAGVTATPRLSVQGLDLIKTLEAGLKRPTLSSPALMPSPLRPPRPTRALPPPPKPTRPVPPIPSG</sequence>
<dbReference type="Proteomes" id="UP001597400">
    <property type="component" value="Unassembled WGS sequence"/>
</dbReference>
<proteinExistence type="predicted"/>
<dbReference type="RefSeq" id="WP_380930200.1">
    <property type="nucleotide sequence ID" value="NZ_JBHUGS010000003.1"/>
</dbReference>
<gene>
    <name evidence="2" type="ORF">ACFSGX_11990</name>
</gene>
<name>A0ABW4TXN9_9SPHN</name>
<comment type="caution">
    <text evidence="2">The sequence shown here is derived from an EMBL/GenBank/DDBJ whole genome shotgun (WGS) entry which is preliminary data.</text>
</comment>
<organism evidence="2 3">
    <name type="scientific">Sphingomonas arantia</name>
    <dbReference type="NCBI Taxonomy" id="1460676"/>
    <lineage>
        <taxon>Bacteria</taxon>
        <taxon>Pseudomonadati</taxon>
        <taxon>Pseudomonadota</taxon>
        <taxon>Alphaproteobacteria</taxon>
        <taxon>Sphingomonadales</taxon>
        <taxon>Sphingomonadaceae</taxon>
        <taxon>Sphingomonas</taxon>
    </lineage>
</organism>
<evidence type="ECO:0000313" key="3">
    <source>
        <dbReference type="Proteomes" id="UP001597400"/>
    </source>
</evidence>
<evidence type="ECO:0000313" key="2">
    <source>
        <dbReference type="EMBL" id="MFD1951485.1"/>
    </source>
</evidence>
<protein>
    <submittedName>
        <fullName evidence="2">Uncharacterized protein</fullName>
    </submittedName>
</protein>
<accession>A0ABW4TXN9</accession>
<feature type="compositionally biased region" description="Low complexity" evidence="1">
    <location>
        <begin position="487"/>
        <end position="496"/>
    </location>
</feature>
<dbReference type="EMBL" id="JBHUGS010000003">
    <property type="protein sequence ID" value="MFD1951485.1"/>
    <property type="molecule type" value="Genomic_DNA"/>
</dbReference>
<feature type="region of interest" description="Disordered" evidence="1">
    <location>
        <begin position="487"/>
        <end position="523"/>
    </location>
</feature>
<evidence type="ECO:0000256" key="1">
    <source>
        <dbReference type="SAM" id="MobiDB-lite"/>
    </source>
</evidence>
<keyword evidence="3" id="KW-1185">Reference proteome</keyword>
<reference evidence="3" key="1">
    <citation type="journal article" date="2019" name="Int. J. Syst. Evol. Microbiol.">
        <title>The Global Catalogue of Microorganisms (GCM) 10K type strain sequencing project: providing services to taxonomists for standard genome sequencing and annotation.</title>
        <authorList>
            <consortium name="The Broad Institute Genomics Platform"/>
            <consortium name="The Broad Institute Genome Sequencing Center for Infectious Disease"/>
            <person name="Wu L."/>
            <person name="Ma J."/>
        </authorList>
    </citation>
    <scope>NUCLEOTIDE SEQUENCE [LARGE SCALE GENOMIC DNA]</scope>
    <source>
        <strain evidence="3">CGMCC 1.12702</strain>
    </source>
</reference>